<dbReference type="EMBL" id="QKWP01001418">
    <property type="protein sequence ID" value="RIB09085.1"/>
    <property type="molecule type" value="Genomic_DNA"/>
</dbReference>
<protein>
    <submittedName>
        <fullName evidence="1">Uncharacterized protein</fullName>
    </submittedName>
</protein>
<organism evidence="1 2">
    <name type="scientific">Gigaspora rosea</name>
    <dbReference type="NCBI Taxonomy" id="44941"/>
    <lineage>
        <taxon>Eukaryota</taxon>
        <taxon>Fungi</taxon>
        <taxon>Fungi incertae sedis</taxon>
        <taxon>Mucoromycota</taxon>
        <taxon>Glomeromycotina</taxon>
        <taxon>Glomeromycetes</taxon>
        <taxon>Diversisporales</taxon>
        <taxon>Gigasporaceae</taxon>
        <taxon>Gigaspora</taxon>
    </lineage>
</organism>
<reference evidence="1 2" key="1">
    <citation type="submission" date="2018-06" db="EMBL/GenBank/DDBJ databases">
        <title>Comparative genomics reveals the genomic features of Rhizophagus irregularis, R. cerebriforme, R. diaphanum and Gigaspora rosea, and their symbiotic lifestyle signature.</title>
        <authorList>
            <person name="Morin E."/>
            <person name="San Clemente H."/>
            <person name="Chen E.C.H."/>
            <person name="De La Providencia I."/>
            <person name="Hainaut M."/>
            <person name="Kuo A."/>
            <person name="Kohler A."/>
            <person name="Murat C."/>
            <person name="Tang N."/>
            <person name="Roy S."/>
            <person name="Loubradou J."/>
            <person name="Henrissat B."/>
            <person name="Grigoriev I.V."/>
            <person name="Corradi N."/>
            <person name="Roux C."/>
            <person name="Martin F.M."/>
        </authorList>
    </citation>
    <scope>NUCLEOTIDE SEQUENCE [LARGE SCALE GENOMIC DNA]</scope>
    <source>
        <strain evidence="1 2">DAOM 194757</strain>
    </source>
</reference>
<dbReference type="AlphaFoldDB" id="A0A397UFL4"/>
<evidence type="ECO:0000313" key="1">
    <source>
        <dbReference type="EMBL" id="RIB09085.1"/>
    </source>
</evidence>
<gene>
    <name evidence="1" type="ORF">C2G38_2209819</name>
</gene>
<sequence>MSTYNEEETDFVSTVYNFNWSSTSLGPIKLWDASLKNAVDLCLQSAFLTSICIAPDWISIYNKAWIPIIKAKHPYALGETVKQTWPDIHEILISQYESVLTLLVPEMDEKLSDHVL</sequence>
<proteinExistence type="predicted"/>
<comment type="caution">
    <text evidence="1">The sequence shown here is derived from an EMBL/GenBank/DDBJ whole genome shotgun (WGS) entry which is preliminary data.</text>
</comment>
<dbReference type="Proteomes" id="UP000266673">
    <property type="component" value="Unassembled WGS sequence"/>
</dbReference>
<dbReference type="STRING" id="44941.A0A397UFL4"/>
<dbReference type="OrthoDB" id="60033at2759"/>
<name>A0A397UFL4_9GLOM</name>
<evidence type="ECO:0000313" key="2">
    <source>
        <dbReference type="Proteomes" id="UP000266673"/>
    </source>
</evidence>
<keyword evidence="2" id="KW-1185">Reference proteome</keyword>
<accession>A0A397UFL4</accession>